<evidence type="ECO:0000256" key="5">
    <source>
        <dbReference type="ARBA" id="ARBA00022801"/>
    </source>
</evidence>
<dbReference type="InterPro" id="IPR036390">
    <property type="entry name" value="WH_DNA-bd_sf"/>
</dbReference>
<keyword evidence="4" id="KW-0227">DNA damage</keyword>
<keyword evidence="2" id="KW-0678">Repressor</keyword>
<keyword evidence="5 12" id="KW-0378">Hydrolase</keyword>
<dbReference type="PANTHER" id="PTHR33516:SF2">
    <property type="entry name" value="LEXA REPRESSOR-RELATED"/>
    <property type="match status" value="1"/>
</dbReference>
<dbReference type="SUPFAM" id="SSF46785">
    <property type="entry name" value="Winged helix' DNA-binding domain"/>
    <property type="match status" value="1"/>
</dbReference>
<evidence type="ECO:0000256" key="6">
    <source>
        <dbReference type="ARBA" id="ARBA00022813"/>
    </source>
</evidence>
<dbReference type="GO" id="GO:0045892">
    <property type="term" value="P:negative regulation of DNA-templated transcription"/>
    <property type="evidence" value="ECO:0007669"/>
    <property type="project" value="InterPro"/>
</dbReference>
<evidence type="ECO:0000256" key="10">
    <source>
        <dbReference type="ARBA" id="ARBA00023204"/>
    </source>
</evidence>
<dbReference type="GO" id="GO:0004252">
    <property type="term" value="F:serine-type endopeptidase activity"/>
    <property type="evidence" value="ECO:0007669"/>
    <property type="project" value="UniProtKB-EC"/>
</dbReference>
<dbReference type="EC" id="3.4.21.88" evidence="15"/>
<keyword evidence="6 12" id="KW-0068">Autocatalytic cleavage</keyword>
<keyword evidence="3" id="KW-0235">DNA replication</keyword>
<accession>A0AAE3VFB4</accession>
<reference evidence="15" key="1">
    <citation type="submission" date="2023-07" db="EMBL/GenBank/DDBJ databases">
        <title>Genomic Encyclopedia of Type Strains, Phase IV (KMG-IV): sequencing the most valuable type-strain genomes for metagenomic binning, comparative biology and taxonomic classification.</title>
        <authorList>
            <person name="Goeker M."/>
        </authorList>
    </citation>
    <scope>NUCLEOTIDE SEQUENCE</scope>
    <source>
        <strain evidence="15">DSM 24202</strain>
    </source>
</reference>
<proteinExistence type="inferred from homology"/>
<evidence type="ECO:0000256" key="2">
    <source>
        <dbReference type="ARBA" id="ARBA00022491"/>
    </source>
</evidence>
<evidence type="ECO:0000313" key="16">
    <source>
        <dbReference type="Proteomes" id="UP001238163"/>
    </source>
</evidence>
<dbReference type="InterPro" id="IPR006199">
    <property type="entry name" value="LexA_DNA-bd_dom"/>
</dbReference>
<dbReference type="GO" id="GO:0006281">
    <property type="term" value="P:DNA repair"/>
    <property type="evidence" value="ECO:0007669"/>
    <property type="project" value="UniProtKB-KW"/>
</dbReference>
<evidence type="ECO:0000259" key="14">
    <source>
        <dbReference type="Pfam" id="PF01726"/>
    </source>
</evidence>
<protein>
    <submittedName>
        <fullName evidence="15">Repressor LexA</fullName>
        <ecNumber evidence="15">3.4.21.88</ecNumber>
    </submittedName>
</protein>
<dbReference type="InterPro" id="IPR039418">
    <property type="entry name" value="LexA-like"/>
</dbReference>
<comment type="caution">
    <text evidence="15">The sequence shown here is derived from an EMBL/GenBank/DDBJ whole genome shotgun (WGS) entry which is preliminary data.</text>
</comment>
<dbReference type="EMBL" id="JAUSVL010000001">
    <property type="protein sequence ID" value="MDQ0289458.1"/>
    <property type="molecule type" value="Genomic_DNA"/>
</dbReference>
<dbReference type="PRINTS" id="PR00726">
    <property type="entry name" value="LEXASERPTASE"/>
</dbReference>
<evidence type="ECO:0000259" key="13">
    <source>
        <dbReference type="Pfam" id="PF00717"/>
    </source>
</evidence>
<keyword evidence="8" id="KW-0238">DNA-binding</keyword>
<feature type="domain" description="LexA repressor DNA-binding" evidence="14">
    <location>
        <begin position="1"/>
        <end position="60"/>
    </location>
</feature>
<evidence type="ECO:0000256" key="12">
    <source>
        <dbReference type="RuleBase" id="RU003991"/>
    </source>
</evidence>
<dbReference type="InterPro" id="IPR036286">
    <property type="entry name" value="LexA/Signal_pep-like_sf"/>
</dbReference>
<dbReference type="AlphaFoldDB" id="A0AAE3VFB4"/>
<dbReference type="InterPro" id="IPR006197">
    <property type="entry name" value="Peptidase_S24_LexA"/>
</dbReference>
<dbReference type="NCBIfam" id="TIGR00498">
    <property type="entry name" value="lexA"/>
    <property type="match status" value="1"/>
</dbReference>
<dbReference type="GO" id="GO:0009432">
    <property type="term" value="P:SOS response"/>
    <property type="evidence" value="ECO:0007669"/>
    <property type="project" value="UniProtKB-KW"/>
</dbReference>
<dbReference type="RefSeq" id="WP_307260884.1">
    <property type="nucleotide sequence ID" value="NZ_JAUSVL010000001.1"/>
</dbReference>
<feature type="domain" description="Peptidase S24/S26A/S26B/S26C" evidence="13">
    <location>
        <begin position="82"/>
        <end position="200"/>
    </location>
</feature>
<dbReference type="InterPro" id="IPR006200">
    <property type="entry name" value="LexA"/>
</dbReference>
<dbReference type="InterPro" id="IPR050077">
    <property type="entry name" value="LexA_repressor"/>
</dbReference>
<keyword evidence="11" id="KW-0742">SOS response</keyword>
<dbReference type="Gene3D" id="2.10.109.10">
    <property type="entry name" value="Umud Fragment, subunit A"/>
    <property type="match status" value="1"/>
</dbReference>
<evidence type="ECO:0000256" key="7">
    <source>
        <dbReference type="ARBA" id="ARBA00023015"/>
    </source>
</evidence>
<dbReference type="Gene3D" id="1.10.10.10">
    <property type="entry name" value="Winged helix-like DNA-binding domain superfamily/Winged helix DNA-binding domain"/>
    <property type="match status" value="1"/>
</dbReference>
<evidence type="ECO:0000256" key="11">
    <source>
        <dbReference type="ARBA" id="ARBA00023236"/>
    </source>
</evidence>
<evidence type="ECO:0000256" key="9">
    <source>
        <dbReference type="ARBA" id="ARBA00023163"/>
    </source>
</evidence>
<dbReference type="Pfam" id="PF00717">
    <property type="entry name" value="Peptidase_S24"/>
    <property type="match status" value="1"/>
</dbReference>
<dbReference type="Proteomes" id="UP001238163">
    <property type="component" value="Unassembled WGS sequence"/>
</dbReference>
<name>A0AAE3VFB4_9BACT</name>
<dbReference type="GO" id="GO:0006260">
    <property type="term" value="P:DNA replication"/>
    <property type="evidence" value="ECO:0007669"/>
    <property type="project" value="UniProtKB-KW"/>
</dbReference>
<keyword evidence="9" id="KW-0804">Transcription</keyword>
<dbReference type="PANTHER" id="PTHR33516">
    <property type="entry name" value="LEXA REPRESSOR"/>
    <property type="match status" value="1"/>
</dbReference>
<comment type="similarity">
    <text evidence="1 12">Belongs to the peptidase S24 family.</text>
</comment>
<dbReference type="GO" id="GO:0003677">
    <property type="term" value="F:DNA binding"/>
    <property type="evidence" value="ECO:0007669"/>
    <property type="project" value="UniProtKB-KW"/>
</dbReference>
<evidence type="ECO:0000256" key="3">
    <source>
        <dbReference type="ARBA" id="ARBA00022705"/>
    </source>
</evidence>
<keyword evidence="7" id="KW-0805">Transcription regulation</keyword>
<dbReference type="InterPro" id="IPR036388">
    <property type="entry name" value="WH-like_DNA-bd_sf"/>
</dbReference>
<keyword evidence="16" id="KW-1185">Reference proteome</keyword>
<sequence>MKGLTDKQQEIMDYISEFTHREGMAPTIFEISDHFQVQSATVFSHIRALQRKGYVNRSSKARSLALTQSNKPRHFSLSLSIPILGRISAGAPLLSEEHVEQHISFDPTLLPRQTGGHKLFGLRVQGESMRDLGIMDGDLLIAKQTETASIGDVVIAMVDGETTVKSLYLSDGKWELRPANPAYKSRFYPLDDLVIQGVVVALQRTF</sequence>
<evidence type="ECO:0000256" key="4">
    <source>
        <dbReference type="ARBA" id="ARBA00022763"/>
    </source>
</evidence>
<evidence type="ECO:0000256" key="8">
    <source>
        <dbReference type="ARBA" id="ARBA00023125"/>
    </source>
</evidence>
<gene>
    <name evidence="15" type="ORF">J3R75_001565</name>
</gene>
<organism evidence="15 16">
    <name type="scientific">Oligosphaera ethanolica</name>
    <dbReference type="NCBI Taxonomy" id="760260"/>
    <lineage>
        <taxon>Bacteria</taxon>
        <taxon>Pseudomonadati</taxon>
        <taxon>Lentisphaerota</taxon>
        <taxon>Oligosphaeria</taxon>
        <taxon>Oligosphaerales</taxon>
        <taxon>Oligosphaeraceae</taxon>
        <taxon>Oligosphaera</taxon>
    </lineage>
</organism>
<dbReference type="CDD" id="cd06529">
    <property type="entry name" value="S24_LexA-like"/>
    <property type="match status" value="1"/>
</dbReference>
<evidence type="ECO:0000313" key="15">
    <source>
        <dbReference type="EMBL" id="MDQ0289458.1"/>
    </source>
</evidence>
<dbReference type="GO" id="GO:0006508">
    <property type="term" value="P:proteolysis"/>
    <property type="evidence" value="ECO:0007669"/>
    <property type="project" value="InterPro"/>
</dbReference>
<dbReference type="Pfam" id="PF01726">
    <property type="entry name" value="LexA_DNA_bind"/>
    <property type="match status" value="1"/>
</dbReference>
<evidence type="ECO:0000256" key="1">
    <source>
        <dbReference type="ARBA" id="ARBA00007484"/>
    </source>
</evidence>
<keyword evidence="10" id="KW-0234">DNA repair</keyword>
<dbReference type="SUPFAM" id="SSF51306">
    <property type="entry name" value="LexA/Signal peptidase"/>
    <property type="match status" value="1"/>
</dbReference>
<dbReference type="InterPro" id="IPR015927">
    <property type="entry name" value="Peptidase_S24_S26A/B/C"/>
</dbReference>